<dbReference type="InterPro" id="IPR006447">
    <property type="entry name" value="Myb_dom_plants"/>
</dbReference>
<evidence type="ECO:0000259" key="6">
    <source>
        <dbReference type="PROSITE" id="PS51294"/>
    </source>
</evidence>
<dbReference type="PANTHER" id="PTHR31314:SF164">
    <property type="entry name" value="HTH MYB-TYPE DOMAIN-CONTAINING PROTEIN"/>
    <property type="match status" value="1"/>
</dbReference>
<evidence type="ECO:0000313" key="7">
    <source>
        <dbReference type="EMBL" id="KAK9265914.1"/>
    </source>
</evidence>
<sequence>MKMSTPMHKRRQNKNYSIDWSPITVLPYPFIDGVVEIQSSGLMGKFGLASCSNLELDRLLQAMSERIEISDEDKSDGSEIQAKTSSLGCSQKSFSIDLNAIAIDEEDDGTTDLPGNEVVEEETSQEGNLSSSNTSVEGKEQTTTVRQYVRSKMPRLRWTPDLHLSFVHAVERLGGQERATPKLVLQLMNVRGLSIAHVKSHLQMYRSKKLDESGQVLSQTSSPMHGRDYIMEMYQRANPHGHFKMENRNRLLSPLFKHPFNFSANSSRNQLWGFSHPLTRSSSLWSKDSELAKVLNNIDPMIFPNGDKSTSSRRFDVRDAITENVPIKPSRFLEEKKWPPREMIGATYATQPSPWSTRASTINKQNRSHTCNPICISDSIEPKLQPPFQLKVQRLQEKDCQCINEMVLQGKESATMDRSNENRLPNLRLSLSHNCENSNGMNYRQESAKEINTMLSLSLSPSSSSSRPEP</sequence>
<dbReference type="GO" id="GO:0005634">
    <property type="term" value="C:nucleus"/>
    <property type="evidence" value="ECO:0007669"/>
    <property type="project" value="UniProtKB-SubCell"/>
</dbReference>
<comment type="subcellular location">
    <subcellularLocation>
        <location evidence="1">Nucleus</location>
    </subcellularLocation>
</comment>
<dbReference type="SUPFAM" id="SSF46689">
    <property type="entry name" value="Homeodomain-like"/>
    <property type="match status" value="1"/>
</dbReference>
<proteinExistence type="predicted"/>
<comment type="caution">
    <text evidence="7">The sequence shown here is derived from an EMBL/GenBank/DDBJ whole genome shotgun (WGS) entry which is preliminary data.</text>
</comment>
<dbReference type="NCBIfam" id="TIGR01557">
    <property type="entry name" value="myb_SHAQKYF"/>
    <property type="match status" value="1"/>
</dbReference>
<dbReference type="PANTHER" id="PTHR31314">
    <property type="entry name" value="MYB FAMILY TRANSCRIPTION FACTOR PHL7-LIKE"/>
    <property type="match status" value="1"/>
</dbReference>
<feature type="region of interest" description="Disordered" evidence="5">
    <location>
        <begin position="105"/>
        <end position="144"/>
    </location>
</feature>
<evidence type="ECO:0000256" key="3">
    <source>
        <dbReference type="ARBA" id="ARBA00023163"/>
    </source>
</evidence>
<dbReference type="Proteomes" id="UP001415857">
    <property type="component" value="Unassembled WGS sequence"/>
</dbReference>
<gene>
    <name evidence="7" type="ORF">L1049_021408</name>
</gene>
<dbReference type="FunFam" id="1.10.10.60:FF:000002">
    <property type="entry name" value="Myb family transcription factor"/>
    <property type="match status" value="1"/>
</dbReference>
<keyword evidence="3" id="KW-0804">Transcription</keyword>
<name>A0AAP0N729_LIQFO</name>
<evidence type="ECO:0000256" key="2">
    <source>
        <dbReference type="ARBA" id="ARBA00023015"/>
    </source>
</evidence>
<dbReference type="InterPro" id="IPR017930">
    <property type="entry name" value="Myb_dom"/>
</dbReference>
<dbReference type="GO" id="GO:0003677">
    <property type="term" value="F:DNA binding"/>
    <property type="evidence" value="ECO:0007669"/>
    <property type="project" value="InterPro"/>
</dbReference>
<keyword evidence="8" id="KW-1185">Reference proteome</keyword>
<evidence type="ECO:0000256" key="4">
    <source>
        <dbReference type="ARBA" id="ARBA00023242"/>
    </source>
</evidence>
<evidence type="ECO:0000256" key="5">
    <source>
        <dbReference type="SAM" id="MobiDB-lite"/>
    </source>
</evidence>
<protein>
    <recommendedName>
        <fullName evidence="6">HTH myb-type domain-containing protein</fullName>
    </recommendedName>
</protein>
<feature type="compositionally biased region" description="Polar residues" evidence="5">
    <location>
        <begin position="125"/>
        <end position="144"/>
    </location>
</feature>
<dbReference type="Gene3D" id="1.10.10.60">
    <property type="entry name" value="Homeodomain-like"/>
    <property type="match status" value="1"/>
</dbReference>
<dbReference type="GO" id="GO:0003700">
    <property type="term" value="F:DNA-binding transcription factor activity"/>
    <property type="evidence" value="ECO:0007669"/>
    <property type="project" value="InterPro"/>
</dbReference>
<feature type="domain" description="HTH myb-type" evidence="6">
    <location>
        <begin position="150"/>
        <end position="210"/>
    </location>
</feature>
<dbReference type="AlphaFoldDB" id="A0AAP0N729"/>
<keyword evidence="4" id="KW-0539">Nucleus</keyword>
<keyword evidence="2" id="KW-0805">Transcription regulation</keyword>
<organism evidence="7 8">
    <name type="scientific">Liquidambar formosana</name>
    <name type="common">Formosan gum</name>
    <dbReference type="NCBI Taxonomy" id="63359"/>
    <lineage>
        <taxon>Eukaryota</taxon>
        <taxon>Viridiplantae</taxon>
        <taxon>Streptophyta</taxon>
        <taxon>Embryophyta</taxon>
        <taxon>Tracheophyta</taxon>
        <taxon>Spermatophyta</taxon>
        <taxon>Magnoliopsida</taxon>
        <taxon>eudicotyledons</taxon>
        <taxon>Gunneridae</taxon>
        <taxon>Pentapetalae</taxon>
        <taxon>Saxifragales</taxon>
        <taxon>Altingiaceae</taxon>
        <taxon>Liquidambar</taxon>
    </lineage>
</organism>
<dbReference type="InterPro" id="IPR001005">
    <property type="entry name" value="SANT/Myb"/>
</dbReference>
<evidence type="ECO:0000256" key="1">
    <source>
        <dbReference type="ARBA" id="ARBA00004123"/>
    </source>
</evidence>
<dbReference type="PROSITE" id="PS51294">
    <property type="entry name" value="HTH_MYB"/>
    <property type="match status" value="1"/>
</dbReference>
<dbReference type="Pfam" id="PF00249">
    <property type="entry name" value="Myb_DNA-binding"/>
    <property type="match status" value="1"/>
</dbReference>
<reference evidence="7 8" key="1">
    <citation type="journal article" date="2024" name="Plant J.">
        <title>Genome sequences and population genomics reveal climatic adaptation and genomic divergence between two closely related sweetgum species.</title>
        <authorList>
            <person name="Xu W.Q."/>
            <person name="Ren C.Q."/>
            <person name="Zhang X.Y."/>
            <person name="Comes H.P."/>
            <person name="Liu X.H."/>
            <person name="Li Y.G."/>
            <person name="Kettle C.J."/>
            <person name="Jalonen R."/>
            <person name="Gaisberger H."/>
            <person name="Ma Y.Z."/>
            <person name="Qiu Y.X."/>
        </authorList>
    </citation>
    <scope>NUCLEOTIDE SEQUENCE [LARGE SCALE GENOMIC DNA]</scope>
    <source>
        <strain evidence="7">Hangzhou</strain>
    </source>
</reference>
<accession>A0AAP0N729</accession>
<dbReference type="InterPro" id="IPR009057">
    <property type="entry name" value="Homeodomain-like_sf"/>
</dbReference>
<dbReference type="EMBL" id="JBBPBK010000282">
    <property type="protein sequence ID" value="KAK9265914.1"/>
    <property type="molecule type" value="Genomic_DNA"/>
</dbReference>
<dbReference type="InterPro" id="IPR046955">
    <property type="entry name" value="PHR1-like"/>
</dbReference>
<evidence type="ECO:0000313" key="8">
    <source>
        <dbReference type="Proteomes" id="UP001415857"/>
    </source>
</evidence>